<accession>A0ABR2JYP3</accession>
<dbReference type="SUPFAM" id="SSF48403">
    <property type="entry name" value="Ankyrin repeat"/>
    <property type="match status" value="1"/>
</dbReference>
<evidence type="ECO:0000259" key="1">
    <source>
        <dbReference type="Pfam" id="PF11929"/>
    </source>
</evidence>
<dbReference type="PANTHER" id="PTHR24159">
    <property type="match status" value="1"/>
</dbReference>
<dbReference type="Gene3D" id="1.25.40.20">
    <property type="entry name" value="Ankyrin repeat-containing domain"/>
    <property type="match status" value="1"/>
</dbReference>
<dbReference type="Proteomes" id="UP001470230">
    <property type="component" value="Unassembled WGS sequence"/>
</dbReference>
<proteinExistence type="predicted"/>
<dbReference type="InterPro" id="IPR002110">
    <property type="entry name" value="Ankyrin_rpt"/>
</dbReference>
<dbReference type="InterPro" id="IPR020683">
    <property type="entry name" value="DUF3447"/>
</dbReference>
<protein>
    <recommendedName>
        <fullName evidence="1">DUF3447 domain-containing protein</fullName>
    </recommendedName>
</protein>
<gene>
    <name evidence="2" type="ORF">M9Y10_043082</name>
</gene>
<keyword evidence="3" id="KW-1185">Reference proteome</keyword>
<sequence>MSVSKLMAEAECNFEATISLQEKIYSLDSLNLKSVLKYILTSGFVINRESFSILLKCIDYAFAFRPLSSSFYIEIIKSLSDKIQMYFSSYDLFTDLIQSNYLRYKFYELGFINISTIICYLKERKNDVDLFFFFAFEVKAHSPDLYLSYTCQSYEFRKYLNTITPEQHSIYRSSGLNQDKLAFLIRSNDAVGFQSYHSSTNINLDQRLTSYYEECRFSEKQLSLIEYAAFFGAIDVFKYLILNNATLSANLPKFAVIGGNYEIIHILEQNGLKFNDTMALNTAIKYHRNDIVEYIKDSLGVDYTIKSLKKSLKYYNLPIFIEIMKRYEKIPDFGIYNGNVIVYSCKCGYIDIVKIFSKLLENSEDKNKLLKMAVSNRRFDVFMTLHSIVTEEEREKINYSSLFLDAALKGHLSIFQYLIQFIDQNYFEIFDDAKNSILSLAAIYGDLDFVKYIISLGPTVSQLNHRNIYGV</sequence>
<comment type="caution">
    <text evidence="2">The sequence shown here is derived from an EMBL/GenBank/DDBJ whole genome shotgun (WGS) entry which is preliminary data.</text>
</comment>
<organism evidence="2 3">
    <name type="scientific">Tritrichomonas musculus</name>
    <dbReference type="NCBI Taxonomy" id="1915356"/>
    <lineage>
        <taxon>Eukaryota</taxon>
        <taxon>Metamonada</taxon>
        <taxon>Parabasalia</taxon>
        <taxon>Tritrichomonadida</taxon>
        <taxon>Tritrichomonadidae</taxon>
        <taxon>Tritrichomonas</taxon>
    </lineage>
</organism>
<feature type="domain" description="DUF3447" evidence="1">
    <location>
        <begin position="249"/>
        <end position="321"/>
    </location>
</feature>
<dbReference type="PANTHER" id="PTHR24159:SF5">
    <property type="entry name" value="ANK_REP_REGION DOMAIN-CONTAINING PROTEIN"/>
    <property type="match status" value="1"/>
</dbReference>
<dbReference type="EMBL" id="JAPFFF010000008">
    <property type="protein sequence ID" value="KAK8883979.1"/>
    <property type="molecule type" value="Genomic_DNA"/>
</dbReference>
<name>A0ABR2JYP3_9EUKA</name>
<evidence type="ECO:0000313" key="2">
    <source>
        <dbReference type="EMBL" id="KAK8883979.1"/>
    </source>
</evidence>
<evidence type="ECO:0000313" key="3">
    <source>
        <dbReference type="Proteomes" id="UP001470230"/>
    </source>
</evidence>
<dbReference type="SMART" id="SM00248">
    <property type="entry name" value="ANK"/>
    <property type="match status" value="3"/>
</dbReference>
<dbReference type="Pfam" id="PF11929">
    <property type="entry name" value="DUF3447"/>
    <property type="match status" value="1"/>
</dbReference>
<dbReference type="InterPro" id="IPR036770">
    <property type="entry name" value="Ankyrin_rpt-contain_sf"/>
</dbReference>
<reference evidence="2 3" key="1">
    <citation type="submission" date="2024-04" db="EMBL/GenBank/DDBJ databases">
        <title>Tritrichomonas musculus Genome.</title>
        <authorList>
            <person name="Alves-Ferreira E."/>
            <person name="Grigg M."/>
            <person name="Lorenzi H."/>
            <person name="Galac M."/>
        </authorList>
    </citation>
    <scope>NUCLEOTIDE SEQUENCE [LARGE SCALE GENOMIC DNA]</scope>
    <source>
        <strain evidence="2 3">EAF2021</strain>
    </source>
</reference>